<keyword evidence="3" id="KW-1185">Reference proteome</keyword>
<name>A0ABS8UZV1_DATST</name>
<dbReference type="EMBL" id="JACEIK010003109">
    <property type="protein sequence ID" value="MCD9640378.1"/>
    <property type="molecule type" value="Genomic_DNA"/>
</dbReference>
<proteinExistence type="predicted"/>
<evidence type="ECO:0000256" key="1">
    <source>
        <dbReference type="SAM" id="MobiDB-lite"/>
    </source>
</evidence>
<evidence type="ECO:0000313" key="2">
    <source>
        <dbReference type="EMBL" id="MCD9640378.1"/>
    </source>
</evidence>
<evidence type="ECO:0000313" key="3">
    <source>
        <dbReference type="Proteomes" id="UP000823775"/>
    </source>
</evidence>
<dbReference type="Proteomes" id="UP000823775">
    <property type="component" value="Unassembled WGS sequence"/>
</dbReference>
<comment type="caution">
    <text evidence="2">The sequence shown here is derived from an EMBL/GenBank/DDBJ whole genome shotgun (WGS) entry which is preliminary data.</text>
</comment>
<gene>
    <name evidence="2" type="ORF">HAX54_025654</name>
</gene>
<protein>
    <submittedName>
        <fullName evidence="2">Uncharacterized protein</fullName>
    </submittedName>
</protein>
<reference evidence="2 3" key="1">
    <citation type="journal article" date="2021" name="BMC Genomics">
        <title>Datura genome reveals duplications of psychoactive alkaloid biosynthetic genes and high mutation rate following tissue culture.</title>
        <authorList>
            <person name="Rajewski A."/>
            <person name="Carter-House D."/>
            <person name="Stajich J."/>
            <person name="Litt A."/>
        </authorList>
    </citation>
    <scope>NUCLEOTIDE SEQUENCE [LARGE SCALE GENOMIC DNA]</scope>
    <source>
        <strain evidence="2">AR-01</strain>
    </source>
</reference>
<feature type="region of interest" description="Disordered" evidence="1">
    <location>
        <begin position="1"/>
        <end position="47"/>
    </location>
</feature>
<sequence length="109" mass="12812">MEGKRVVWCSPPIMAGDNGGNDEGEERERKMVVRRRKKWREKEEKNDGVRRCYLGSPADRSRWRREKERNRGRKVGGWVVSSWLLAGVHGGKMGMREEDDVGEKRKVWQ</sequence>
<accession>A0ABS8UZV1</accession>
<organism evidence="2 3">
    <name type="scientific">Datura stramonium</name>
    <name type="common">Jimsonweed</name>
    <name type="synonym">Common thornapple</name>
    <dbReference type="NCBI Taxonomy" id="4076"/>
    <lineage>
        <taxon>Eukaryota</taxon>
        <taxon>Viridiplantae</taxon>
        <taxon>Streptophyta</taxon>
        <taxon>Embryophyta</taxon>
        <taxon>Tracheophyta</taxon>
        <taxon>Spermatophyta</taxon>
        <taxon>Magnoliopsida</taxon>
        <taxon>eudicotyledons</taxon>
        <taxon>Gunneridae</taxon>
        <taxon>Pentapetalae</taxon>
        <taxon>asterids</taxon>
        <taxon>lamiids</taxon>
        <taxon>Solanales</taxon>
        <taxon>Solanaceae</taxon>
        <taxon>Solanoideae</taxon>
        <taxon>Datureae</taxon>
        <taxon>Datura</taxon>
    </lineage>
</organism>